<reference evidence="2 3" key="1">
    <citation type="submission" date="2017-04" db="EMBL/GenBank/DDBJ databases">
        <title>Draft genome sequence of Zooshikella ganghwensis VG4 isolated from Red Sea sediments.</title>
        <authorList>
            <person name="Rehman Z."/>
            <person name="Alam I."/>
            <person name="Kamau A."/>
            <person name="Bajic V."/>
            <person name="Leiknes T."/>
        </authorList>
    </citation>
    <scope>NUCLEOTIDE SEQUENCE [LARGE SCALE GENOMIC DNA]</scope>
    <source>
        <strain evidence="2 3">VG4</strain>
    </source>
</reference>
<evidence type="ECO:0000256" key="1">
    <source>
        <dbReference type="SAM" id="Phobius"/>
    </source>
</evidence>
<evidence type="ECO:0000313" key="2">
    <source>
        <dbReference type="EMBL" id="RDH46563.1"/>
    </source>
</evidence>
<proteinExistence type="predicted"/>
<feature type="transmembrane region" description="Helical" evidence="1">
    <location>
        <begin position="225"/>
        <end position="245"/>
    </location>
</feature>
<evidence type="ECO:0000313" key="3">
    <source>
        <dbReference type="Proteomes" id="UP000257039"/>
    </source>
</evidence>
<feature type="transmembrane region" description="Helical" evidence="1">
    <location>
        <begin position="126"/>
        <end position="148"/>
    </location>
</feature>
<dbReference type="EMBL" id="NDXW01000001">
    <property type="protein sequence ID" value="RDH46563.1"/>
    <property type="molecule type" value="Genomic_DNA"/>
</dbReference>
<protein>
    <recommendedName>
        <fullName evidence="4">Nucleoside recognition protein</fullName>
    </recommendedName>
</protein>
<name>A0A4P9VSG6_9GAMM</name>
<accession>A0A4P9VSG6</accession>
<dbReference type="RefSeq" id="WP_094789291.1">
    <property type="nucleotide sequence ID" value="NZ_NDXW01000001.1"/>
</dbReference>
<comment type="caution">
    <text evidence="2">The sequence shown here is derived from an EMBL/GenBank/DDBJ whole genome shotgun (WGS) entry which is preliminary data.</text>
</comment>
<keyword evidence="1" id="KW-0472">Membrane</keyword>
<keyword evidence="3" id="KW-1185">Reference proteome</keyword>
<feature type="transmembrane region" description="Helical" evidence="1">
    <location>
        <begin position="285"/>
        <end position="308"/>
    </location>
</feature>
<keyword evidence="1" id="KW-0812">Transmembrane</keyword>
<dbReference type="AlphaFoldDB" id="A0A4P9VSG6"/>
<feature type="transmembrane region" description="Helical" evidence="1">
    <location>
        <begin position="182"/>
        <end position="204"/>
    </location>
</feature>
<organism evidence="2 3">
    <name type="scientific">Zooshikella ganghwensis</name>
    <dbReference type="NCBI Taxonomy" id="202772"/>
    <lineage>
        <taxon>Bacteria</taxon>
        <taxon>Pseudomonadati</taxon>
        <taxon>Pseudomonadota</taxon>
        <taxon>Gammaproteobacteria</taxon>
        <taxon>Oceanospirillales</taxon>
        <taxon>Zooshikellaceae</taxon>
        <taxon>Zooshikella</taxon>
    </lineage>
</organism>
<keyword evidence="1" id="KW-1133">Transmembrane helix</keyword>
<evidence type="ECO:0008006" key="4">
    <source>
        <dbReference type="Google" id="ProtNLM"/>
    </source>
</evidence>
<feature type="transmembrane region" description="Helical" evidence="1">
    <location>
        <begin position="71"/>
        <end position="90"/>
    </location>
</feature>
<dbReference type="Proteomes" id="UP000257039">
    <property type="component" value="Unassembled WGS sequence"/>
</dbReference>
<feature type="transmembrane region" description="Helical" evidence="1">
    <location>
        <begin position="21"/>
        <end position="41"/>
    </location>
</feature>
<gene>
    <name evidence="2" type="ORF">B9G39_25640</name>
</gene>
<sequence length="339" mass="37959">MIGMDRQFKLYAFIKEIIKDTFSLSWLLFKVMIPVLIIVKIMQELGFIEYFSMALEPLMGLIGLPSSMGLVWATTIVTNIYGGMVIFFSMQEPMTVAQVTVLSALMLLAHGLPIEVRITQLAGLRVIFVVLFRLISAFIFAYLLHLIYSSGNWLQDANVIIFEPQEIDHSWLGWAKNETLNLIKIVGVIFSLVTLLKILRLIGVERVLIFLLKPILKRIGIAEEATTITIVGVTLGLTFGGGLLIQEANKGHVSAKDIFLAMSLLSICHSLIEDTILTSLLGGHISGILFVRLVFSLLLIWGLACVVAKCDSKTMERWFMRNKKEDTEKVSEQPLVENK</sequence>